<feature type="transmembrane region" description="Helical" evidence="9">
    <location>
        <begin position="39"/>
        <end position="60"/>
    </location>
</feature>
<dbReference type="Pfam" id="PF16491">
    <property type="entry name" value="Peptidase_M48_N"/>
    <property type="match status" value="1"/>
</dbReference>
<feature type="transmembrane region" description="Helical" evidence="9">
    <location>
        <begin position="268"/>
        <end position="286"/>
    </location>
</feature>
<dbReference type="Pfam" id="PF01435">
    <property type="entry name" value="Peptidase_M48"/>
    <property type="match status" value="1"/>
</dbReference>
<dbReference type="PANTHER" id="PTHR10120">
    <property type="entry name" value="CAAX PRENYL PROTEASE 1"/>
    <property type="match status" value="1"/>
</dbReference>
<dbReference type="InterPro" id="IPR001915">
    <property type="entry name" value="Peptidase_M48"/>
</dbReference>
<dbReference type="Gene3D" id="3.30.2010.10">
    <property type="entry name" value="Metalloproteases ('zincins'), catalytic domain"/>
    <property type="match status" value="1"/>
</dbReference>
<feature type="binding site" evidence="7">
    <location>
        <position position="254"/>
    </location>
    <ligand>
        <name>Zn(2+)</name>
        <dbReference type="ChEBI" id="CHEBI:29105"/>
        <note>catalytic</note>
    </ligand>
</feature>
<dbReference type="EMBL" id="OMOD01000167">
    <property type="protein sequence ID" value="SPF47017.1"/>
    <property type="molecule type" value="Genomic_DNA"/>
</dbReference>
<feature type="binding site" evidence="7">
    <location>
        <position position="258"/>
    </location>
    <ligand>
        <name>Zn(2+)</name>
        <dbReference type="ChEBI" id="CHEBI:29105"/>
        <note>catalytic</note>
    </ligand>
</feature>
<dbReference type="InterPro" id="IPR032456">
    <property type="entry name" value="Peptidase_M48_N"/>
</dbReference>
<feature type="domain" description="Peptidase M48" evidence="10">
    <location>
        <begin position="184"/>
        <end position="390"/>
    </location>
</feature>
<dbReference type="InterPro" id="IPR027057">
    <property type="entry name" value="CAXX_Prtase_1"/>
</dbReference>
<accession>A0A2U3L553</accession>
<feature type="active site" evidence="6">
    <location>
        <position position="255"/>
    </location>
</feature>
<name>A0A2U3L553_9BACT</name>
<evidence type="ECO:0000256" key="9">
    <source>
        <dbReference type="SAM" id="Phobius"/>
    </source>
</evidence>
<feature type="transmembrane region" description="Helical" evidence="9">
    <location>
        <begin position="80"/>
        <end position="103"/>
    </location>
</feature>
<evidence type="ECO:0000313" key="12">
    <source>
        <dbReference type="EMBL" id="SPF47017.1"/>
    </source>
</evidence>
<keyword evidence="9" id="KW-1133">Transmembrane helix</keyword>
<keyword evidence="3 8" id="KW-0378">Hydrolase</keyword>
<evidence type="ECO:0000259" key="10">
    <source>
        <dbReference type="Pfam" id="PF01435"/>
    </source>
</evidence>
<feature type="transmembrane region" description="Helical" evidence="9">
    <location>
        <begin position="124"/>
        <end position="145"/>
    </location>
</feature>
<dbReference type="AlphaFoldDB" id="A0A2U3L553"/>
<keyword evidence="2 7" id="KW-0479">Metal-binding</keyword>
<keyword evidence="5 8" id="KW-0482">Metalloprotease</keyword>
<dbReference type="CDD" id="cd07343">
    <property type="entry name" value="M48A_Zmpste24p_like"/>
    <property type="match status" value="1"/>
</dbReference>
<dbReference type="GO" id="GO:0046872">
    <property type="term" value="F:metal ion binding"/>
    <property type="evidence" value="ECO:0007669"/>
    <property type="project" value="UniProtKB-KW"/>
</dbReference>
<keyword evidence="9" id="KW-0472">Membrane</keyword>
<evidence type="ECO:0000256" key="5">
    <source>
        <dbReference type="ARBA" id="ARBA00023049"/>
    </source>
</evidence>
<organism evidence="12 13">
    <name type="scientific">Candidatus Sulfotelmatobacter kueseliae</name>
    <dbReference type="NCBI Taxonomy" id="2042962"/>
    <lineage>
        <taxon>Bacteria</taxon>
        <taxon>Pseudomonadati</taxon>
        <taxon>Acidobacteriota</taxon>
        <taxon>Terriglobia</taxon>
        <taxon>Terriglobales</taxon>
        <taxon>Candidatus Korobacteraceae</taxon>
        <taxon>Candidatus Sulfotelmatobacter</taxon>
    </lineage>
</organism>
<evidence type="ECO:0000256" key="2">
    <source>
        <dbReference type="ARBA" id="ARBA00022723"/>
    </source>
</evidence>
<evidence type="ECO:0000256" key="6">
    <source>
        <dbReference type="PIRSR" id="PIRSR627057-1"/>
    </source>
</evidence>
<feature type="transmembrane region" description="Helical" evidence="9">
    <location>
        <begin position="157"/>
        <end position="182"/>
    </location>
</feature>
<feature type="transmembrane region" description="Helical" evidence="9">
    <location>
        <begin position="306"/>
        <end position="327"/>
    </location>
</feature>
<evidence type="ECO:0000256" key="7">
    <source>
        <dbReference type="PIRSR" id="PIRSR627057-2"/>
    </source>
</evidence>
<evidence type="ECO:0000259" key="11">
    <source>
        <dbReference type="Pfam" id="PF16491"/>
    </source>
</evidence>
<dbReference type="EC" id="3.4.24.84" evidence="12"/>
<evidence type="ECO:0000313" key="13">
    <source>
        <dbReference type="Proteomes" id="UP000238701"/>
    </source>
</evidence>
<dbReference type="Proteomes" id="UP000238701">
    <property type="component" value="Unassembled WGS sequence"/>
</dbReference>
<proteinExistence type="inferred from homology"/>
<protein>
    <submittedName>
        <fullName evidence="12">Ste24 endopeptidase</fullName>
        <ecNumber evidence="12">3.4.24.84</ecNumber>
    </submittedName>
</protein>
<reference evidence="13" key="1">
    <citation type="submission" date="2018-02" db="EMBL/GenBank/DDBJ databases">
        <authorList>
            <person name="Hausmann B."/>
        </authorList>
    </citation>
    <scope>NUCLEOTIDE SEQUENCE [LARGE SCALE GENOMIC DNA]</scope>
    <source>
        <strain evidence="13">Peat soil MAG SbA1</strain>
    </source>
</reference>
<evidence type="ECO:0000256" key="4">
    <source>
        <dbReference type="ARBA" id="ARBA00022833"/>
    </source>
</evidence>
<keyword evidence="4 7" id="KW-0862">Zinc</keyword>
<gene>
    <name evidence="12" type="ORF">SBA1_700010</name>
</gene>
<keyword evidence="9" id="KW-0812">Transmembrane</keyword>
<feature type="domain" description="CAAX prenyl protease 1 N-terminal" evidence="11">
    <location>
        <begin position="29"/>
        <end position="181"/>
    </location>
</feature>
<dbReference type="GO" id="GO:0004222">
    <property type="term" value="F:metalloendopeptidase activity"/>
    <property type="evidence" value="ECO:0007669"/>
    <property type="project" value="InterPro"/>
</dbReference>
<evidence type="ECO:0000256" key="3">
    <source>
        <dbReference type="ARBA" id="ARBA00022801"/>
    </source>
</evidence>
<feature type="active site" evidence="6">
    <location>
        <position position="336"/>
    </location>
</feature>
<sequence>MAAEVRYFYYLKTGIMANVPTPVQADSPEARRYNRIRRWLGIADFAVGFVFLVVLLVTGWSGWLRDQAYRMGGGNYSLSVFMYLLLLLVISKALGIGLDLYGFRLERQYKLSTQRFRSWAWDEIKGFLVGLVLGTVVVELLYFTIRQWPQNWWMLAWLLFMILFIVMAQLAPVVLFPIFYKFEPLENEDLRRRLVMLSQRAGTRVRGVYRWKLSEKSKKANAALTGLGATRRIILADTLLDNYTPEEIEAVLAHELGHHVHRHILKSILVQAAITLAGFWAANWILHYAIERQLFEFVEISDFANLPLLALVSVVLSFLLMPALNAYSRFNERQADRYALESTASVEPFISAMNKLAEQNLAERTPSKWVEWFFHSHPSISRRLAAAEEWGRTQTVHPQV</sequence>
<comment type="cofactor">
    <cofactor evidence="7 8">
        <name>Zn(2+)</name>
        <dbReference type="ChEBI" id="CHEBI:29105"/>
    </cofactor>
    <text evidence="7 8">Binds 1 zinc ion per subunit.</text>
</comment>
<evidence type="ECO:0000256" key="1">
    <source>
        <dbReference type="ARBA" id="ARBA00022670"/>
    </source>
</evidence>
<keyword evidence="1 8" id="KW-0645">Protease</keyword>
<evidence type="ECO:0000256" key="8">
    <source>
        <dbReference type="RuleBase" id="RU003983"/>
    </source>
</evidence>
<feature type="binding site" evidence="7">
    <location>
        <position position="332"/>
    </location>
    <ligand>
        <name>Zn(2+)</name>
        <dbReference type="ChEBI" id="CHEBI:29105"/>
        <note>catalytic</note>
    </ligand>
</feature>
<dbReference type="GO" id="GO:0071586">
    <property type="term" value="P:CAAX-box protein processing"/>
    <property type="evidence" value="ECO:0007669"/>
    <property type="project" value="InterPro"/>
</dbReference>
<comment type="similarity">
    <text evidence="8">Belongs to the peptidase M48 family.</text>
</comment>